<organism evidence="1 2">
    <name type="scientific">Austropuccinia psidii MF-1</name>
    <dbReference type="NCBI Taxonomy" id="1389203"/>
    <lineage>
        <taxon>Eukaryota</taxon>
        <taxon>Fungi</taxon>
        <taxon>Dikarya</taxon>
        <taxon>Basidiomycota</taxon>
        <taxon>Pucciniomycotina</taxon>
        <taxon>Pucciniomycetes</taxon>
        <taxon>Pucciniales</taxon>
        <taxon>Sphaerophragmiaceae</taxon>
        <taxon>Austropuccinia</taxon>
    </lineage>
</organism>
<comment type="caution">
    <text evidence="1">The sequence shown here is derived from an EMBL/GenBank/DDBJ whole genome shotgun (WGS) entry which is preliminary data.</text>
</comment>
<dbReference type="AlphaFoldDB" id="A0A9Q3JZV3"/>
<sequence>MKSPLKEVPQSHLRPMALLNNSIKRSYPKYGVSWGTQTYPFPTGMKLQTMLPHKHLMMKTPAGVLDSKHFLIEPE</sequence>
<gene>
    <name evidence="1" type="ORF">O181_111407</name>
</gene>
<dbReference type="EMBL" id="AVOT02088628">
    <property type="protein sequence ID" value="MBW0571692.1"/>
    <property type="molecule type" value="Genomic_DNA"/>
</dbReference>
<accession>A0A9Q3JZV3</accession>
<dbReference type="Proteomes" id="UP000765509">
    <property type="component" value="Unassembled WGS sequence"/>
</dbReference>
<reference evidence="1" key="1">
    <citation type="submission" date="2021-03" db="EMBL/GenBank/DDBJ databases">
        <title>Draft genome sequence of rust myrtle Austropuccinia psidii MF-1, a brazilian biotype.</title>
        <authorList>
            <person name="Quecine M.C."/>
            <person name="Pachon D.M.R."/>
            <person name="Bonatelli M.L."/>
            <person name="Correr F.H."/>
            <person name="Franceschini L.M."/>
            <person name="Leite T.F."/>
            <person name="Margarido G.R.A."/>
            <person name="Almeida C.A."/>
            <person name="Ferrarezi J.A."/>
            <person name="Labate C.A."/>
        </authorList>
    </citation>
    <scope>NUCLEOTIDE SEQUENCE</scope>
    <source>
        <strain evidence="1">MF-1</strain>
    </source>
</reference>
<keyword evidence="2" id="KW-1185">Reference proteome</keyword>
<evidence type="ECO:0000313" key="2">
    <source>
        <dbReference type="Proteomes" id="UP000765509"/>
    </source>
</evidence>
<feature type="non-terminal residue" evidence="1">
    <location>
        <position position="75"/>
    </location>
</feature>
<protein>
    <submittedName>
        <fullName evidence="1">Uncharacterized protein</fullName>
    </submittedName>
</protein>
<name>A0A9Q3JZV3_9BASI</name>
<evidence type="ECO:0000313" key="1">
    <source>
        <dbReference type="EMBL" id="MBW0571692.1"/>
    </source>
</evidence>
<proteinExistence type="predicted"/>